<evidence type="ECO:0000256" key="9">
    <source>
        <dbReference type="RuleBase" id="RU363064"/>
    </source>
</evidence>
<feature type="transmembrane region" description="Helical" evidence="9">
    <location>
        <begin position="37"/>
        <end position="56"/>
    </location>
</feature>
<evidence type="ECO:0000313" key="11">
    <source>
        <dbReference type="Proteomes" id="UP000004863"/>
    </source>
</evidence>
<dbReference type="EMBL" id="AJJQ01000001">
    <property type="protein sequence ID" value="EID52264.1"/>
    <property type="molecule type" value="Genomic_DNA"/>
</dbReference>
<feature type="transmembrane region" description="Helical" evidence="9">
    <location>
        <begin position="122"/>
        <end position="141"/>
    </location>
</feature>
<feature type="transmembrane region" description="Helical" evidence="9">
    <location>
        <begin position="270"/>
        <end position="295"/>
    </location>
</feature>
<comment type="caution">
    <text evidence="10">The sequence shown here is derived from an EMBL/GenBank/DDBJ whole genome shotgun (WGS) entry which is preliminary data.</text>
</comment>
<protein>
    <submittedName>
        <fullName evidence="10">Amino acid carrier protein</fullName>
    </submittedName>
</protein>
<dbReference type="Proteomes" id="UP000004863">
    <property type="component" value="Unassembled WGS sequence"/>
</dbReference>
<keyword evidence="7 9" id="KW-1133">Transmembrane helix</keyword>
<organism evidence="10 11">
    <name type="scientific">Rothia aeria F0474</name>
    <dbReference type="NCBI Taxonomy" id="1125724"/>
    <lineage>
        <taxon>Bacteria</taxon>
        <taxon>Bacillati</taxon>
        <taxon>Actinomycetota</taxon>
        <taxon>Actinomycetes</taxon>
        <taxon>Micrococcales</taxon>
        <taxon>Micrococcaceae</taxon>
        <taxon>Rothia</taxon>
    </lineage>
</organism>
<comment type="similarity">
    <text evidence="2 9">Belongs to the alanine or glycine:cation symporter (AGCS) (TC 2.A.25) family.</text>
</comment>
<evidence type="ECO:0000256" key="2">
    <source>
        <dbReference type="ARBA" id="ARBA00009261"/>
    </source>
</evidence>
<keyword evidence="11" id="KW-1185">Reference proteome</keyword>
<feature type="transmembrane region" description="Helical" evidence="9">
    <location>
        <begin position="334"/>
        <end position="357"/>
    </location>
</feature>
<keyword evidence="4 9" id="KW-1003">Cell membrane</keyword>
<evidence type="ECO:0000256" key="5">
    <source>
        <dbReference type="ARBA" id="ARBA00022692"/>
    </source>
</evidence>
<feature type="transmembrane region" description="Helical" evidence="9">
    <location>
        <begin position="243"/>
        <end position="264"/>
    </location>
</feature>
<feature type="transmembrane region" description="Helical" evidence="9">
    <location>
        <begin position="92"/>
        <end position="116"/>
    </location>
</feature>
<dbReference type="Pfam" id="PF01235">
    <property type="entry name" value="Na_Ala_symp"/>
    <property type="match status" value="1"/>
</dbReference>
<evidence type="ECO:0000313" key="10">
    <source>
        <dbReference type="EMBL" id="EID52264.1"/>
    </source>
</evidence>
<evidence type="ECO:0000256" key="8">
    <source>
        <dbReference type="ARBA" id="ARBA00023136"/>
    </source>
</evidence>
<dbReference type="FunFam" id="1.20.1740.10:FF:000004">
    <property type="entry name" value="Sodium:alanine symporter family protein"/>
    <property type="match status" value="1"/>
</dbReference>
<evidence type="ECO:0000256" key="7">
    <source>
        <dbReference type="ARBA" id="ARBA00022989"/>
    </source>
</evidence>
<feature type="transmembrane region" description="Helical" evidence="9">
    <location>
        <begin position="444"/>
        <end position="467"/>
    </location>
</feature>
<gene>
    <name evidence="10" type="primary">agcS</name>
    <name evidence="10" type="ORF">HMPREF1324_2046</name>
</gene>
<dbReference type="PANTHER" id="PTHR30330:SF1">
    <property type="entry name" value="AMINO-ACID CARRIER PROTEIN ALST"/>
    <property type="match status" value="1"/>
</dbReference>
<keyword evidence="5 9" id="KW-0812">Transmembrane</keyword>
<feature type="transmembrane region" description="Helical" evidence="9">
    <location>
        <begin position="413"/>
        <end position="438"/>
    </location>
</feature>
<evidence type="ECO:0000256" key="4">
    <source>
        <dbReference type="ARBA" id="ARBA00022475"/>
    </source>
</evidence>
<reference evidence="10" key="1">
    <citation type="submission" date="2012-03" db="EMBL/GenBank/DDBJ databases">
        <authorList>
            <person name="Durkin A.S."/>
            <person name="McCorrison J."/>
            <person name="Torralba M."/>
            <person name="Gillis M."/>
            <person name="Methe B."/>
            <person name="Sutton G."/>
            <person name="Nelson K.E."/>
        </authorList>
    </citation>
    <scope>NUCLEOTIDE SEQUENCE [LARGE SCALE GENOMIC DNA]</scope>
    <source>
        <strain evidence="10">F0474</strain>
    </source>
</reference>
<accession>I0UWL1</accession>
<keyword evidence="3 9" id="KW-0813">Transport</keyword>
<dbReference type="InterPro" id="IPR001463">
    <property type="entry name" value="Na/Ala_symport"/>
</dbReference>
<feature type="transmembrane region" description="Helical" evidence="9">
    <location>
        <begin position="377"/>
        <end position="401"/>
    </location>
</feature>
<dbReference type="GO" id="GO:0005886">
    <property type="term" value="C:plasma membrane"/>
    <property type="evidence" value="ECO:0007669"/>
    <property type="project" value="UniProtKB-SubCell"/>
</dbReference>
<name>I0UWL1_9MICC</name>
<dbReference type="PANTHER" id="PTHR30330">
    <property type="entry name" value="AGSS FAMILY TRANSPORTER, SODIUM-ALANINE"/>
    <property type="match status" value="1"/>
</dbReference>
<comment type="subcellular location">
    <subcellularLocation>
        <location evidence="1 9">Cell membrane</location>
        <topology evidence="1 9">Multi-pass membrane protein</topology>
    </subcellularLocation>
</comment>
<feature type="transmembrane region" description="Helical" evidence="9">
    <location>
        <begin position="169"/>
        <end position="192"/>
    </location>
</feature>
<proteinExistence type="inferred from homology"/>
<keyword evidence="6 9" id="KW-0769">Symport</keyword>
<dbReference type="PRINTS" id="PR00175">
    <property type="entry name" value="NAALASMPORT"/>
</dbReference>
<dbReference type="GO" id="GO:0005283">
    <property type="term" value="F:amino acid:sodium symporter activity"/>
    <property type="evidence" value="ECO:0007669"/>
    <property type="project" value="InterPro"/>
</dbReference>
<dbReference type="NCBIfam" id="TIGR00835">
    <property type="entry name" value="agcS"/>
    <property type="match status" value="1"/>
</dbReference>
<keyword evidence="8 9" id="KW-0472">Membrane</keyword>
<feature type="transmembrane region" description="Helical" evidence="9">
    <location>
        <begin position="212"/>
        <end position="231"/>
    </location>
</feature>
<evidence type="ECO:0000256" key="1">
    <source>
        <dbReference type="ARBA" id="ARBA00004651"/>
    </source>
</evidence>
<dbReference type="PROSITE" id="PS00873">
    <property type="entry name" value="NA_ALANINE_SYMP"/>
    <property type="match status" value="1"/>
</dbReference>
<sequence length="525" mass="56423">MFNNPMGAPVEGFVHFIQDVNTYTSGATSVVDSIQQWVWENFLFVALIAAGLFLTIRTRAVQWRSLPEMLRVLTDPSGHEADGRKSISSFRAFTVSAASRVGTGNIAGVAIAIAMGGPGAVFWMWVIAAVGGASAFAESLLGQLYKERGKDSYIGGPAYYMQRGLNARWLGLIFVGFIVLTYSFVFCAVQTNAIVEAGANSFNISIEGTDGMGFRILVGVIITGLTAAIIFGGIRAISSVTEFLVPFMAVLYMVLGLLVVGLNIGEIPNVLLMIFEGAFGLREFVVGGTMGAVIWGMKRGLLSNEAGMGTAPNAGATATISHPAKQGYVQALGVYFDTMLVCSVTAFIVLLSNPVYGDKTRGAGLTQDALAAQLGGWATHFLTFAIFLFAFSSVIGNYYYGESNIRFVTEKRWALTVFRLVVLGFVFFGAIASLSLLWTTADMLNAGMVIVNLVAVLWLSPKVVAVLKNYETQRKAGLEPIFMASDMPEIKNLAAWDGTDEVTTREFWAKRDSDAAAKRAQKTGV</sequence>
<dbReference type="Gene3D" id="1.20.1740.10">
    <property type="entry name" value="Amino acid/polyamine transporter I"/>
    <property type="match status" value="1"/>
</dbReference>
<dbReference type="PATRIC" id="fig|1125724.3.peg.18"/>
<dbReference type="AlphaFoldDB" id="I0UWL1"/>
<evidence type="ECO:0000256" key="6">
    <source>
        <dbReference type="ARBA" id="ARBA00022847"/>
    </source>
</evidence>
<evidence type="ECO:0000256" key="3">
    <source>
        <dbReference type="ARBA" id="ARBA00022448"/>
    </source>
</evidence>